<name>A0A2N5CDE0_9BURK</name>
<proteinExistence type="predicted"/>
<dbReference type="EMBL" id="PJRP01000004">
    <property type="protein sequence ID" value="PLQ00281.1"/>
    <property type="molecule type" value="Genomic_DNA"/>
</dbReference>
<comment type="caution">
    <text evidence="1">The sequence shown here is derived from an EMBL/GenBank/DDBJ whole genome shotgun (WGS) entry which is preliminary data.</text>
</comment>
<evidence type="ECO:0000313" key="1">
    <source>
        <dbReference type="EMBL" id="PLQ00281.1"/>
    </source>
</evidence>
<sequence length="71" mass="8002">MRNSQSSLRGLVEKWLSPSEASPVRVTRFGQLADHKGCFVYVESIPATRGLSMAFFRHGDGEWYVFPPSAR</sequence>
<accession>A0A2N5CDE0</accession>
<protein>
    <submittedName>
        <fullName evidence="1">Uncharacterized protein</fullName>
    </submittedName>
</protein>
<dbReference type="OrthoDB" id="8926609at2"/>
<gene>
    <name evidence="1" type="ORF">CYJ10_11525</name>
</gene>
<evidence type="ECO:0000313" key="2">
    <source>
        <dbReference type="Proteomes" id="UP000234341"/>
    </source>
</evidence>
<organism evidence="1 2">
    <name type="scientific">Cupriavidus pauculus</name>
    <dbReference type="NCBI Taxonomy" id="82633"/>
    <lineage>
        <taxon>Bacteria</taxon>
        <taxon>Pseudomonadati</taxon>
        <taxon>Pseudomonadota</taxon>
        <taxon>Betaproteobacteria</taxon>
        <taxon>Burkholderiales</taxon>
        <taxon>Burkholderiaceae</taxon>
        <taxon>Cupriavidus</taxon>
    </lineage>
</organism>
<reference evidence="1 2" key="1">
    <citation type="submission" date="2017-12" db="EMBL/GenBank/DDBJ databases">
        <title>Genome sequence of the active heterotrophic nitrifier-denitrifier, Cupriavidus pauculus UM1.</title>
        <authorList>
            <person name="Putonti C."/>
            <person name="Castignetti D."/>
        </authorList>
    </citation>
    <scope>NUCLEOTIDE SEQUENCE [LARGE SCALE GENOMIC DNA]</scope>
    <source>
        <strain evidence="1 2">UM1</strain>
    </source>
</reference>
<dbReference type="AlphaFoldDB" id="A0A2N5CDE0"/>
<dbReference type="Proteomes" id="UP000234341">
    <property type="component" value="Unassembled WGS sequence"/>
</dbReference>